<reference evidence="17" key="1">
    <citation type="journal article" date="2018" name="Genome Biol.">
        <title>SKESA: strategic k-mer extension for scrupulous assemblies.</title>
        <authorList>
            <person name="Souvorov A."/>
            <person name="Agarwala R."/>
            <person name="Lipman D.J."/>
        </authorList>
    </citation>
    <scope>NUCLEOTIDE SEQUENCE</scope>
    <source>
        <strain evidence="13">09-4500</strain>
        <strain evidence="16">12-4153</strain>
        <strain evidence="21">12-4374</strain>
        <strain evidence="17">12-4585</strain>
        <strain evidence="3">18-5453</strain>
        <strain evidence="5">18-5930</strain>
        <strain evidence="4">18-5931</strain>
        <strain evidence="6">18-7592</strain>
        <strain evidence="15">ID118209</strain>
        <strain evidence="12">ID124498</strain>
        <strain evidence="10">ID147047</strain>
        <strain evidence="7">N13-01309</strain>
        <strain evidence="9">N13-01346</strain>
        <strain evidence="11">N13-02946</strain>
        <strain evidence="18">NCTR-SF620</strain>
        <strain evidence="20">S17-15527</strain>
        <strain evidence="14">S17-15535</strain>
        <strain evidence="19">S17-15554</strain>
        <strain evidence="8">S17-15567</strain>
    </source>
</reference>
<evidence type="ECO:0000313" key="7">
    <source>
        <dbReference type="EMBL" id="HAE2335718.1"/>
    </source>
</evidence>
<dbReference type="InterPro" id="IPR044930">
    <property type="entry name" value="Homing_endonuclease_His-Me"/>
</dbReference>
<dbReference type="EMBL" id="DAARGL010000007">
    <property type="protein sequence ID" value="HAE2335718.1"/>
    <property type="molecule type" value="Genomic_DNA"/>
</dbReference>
<evidence type="ECO:0000313" key="3">
    <source>
        <dbReference type="EMBL" id="HAA0918435.1"/>
    </source>
</evidence>
<evidence type="ECO:0000313" key="20">
    <source>
        <dbReference type="EMBL" id="HAE9733119.1"/>
    </source>
</evidence>
<evidence type="ECO:0000313" key="15">
    <source>
        <dbReference type="EMBL" id="HAE5595861.1"/>
    </source>
</evidence>
<dbReference type="InterPro" id="IPR003615">
    <property type="entry name" value="HNH_nuc"/>
</dbReference>
<evidence type="ECO:0000313" key="18">
    <source>
        <dbReference type="EMBL" id="HAE7118036.1"/>
    </source>
</evidence>
<dbReference type="EMBL" id="DAARMW010000007">
    <property type="protein sequence ID" value="HAE3092350.1"/>
    <property type="molecule type" value="Genomic_DNA"/>
</dbReference>
<evidence type="ECO:0000313" key="13">
    <source>
        <dbReference type="EMBL" id="HAE4514783.1"/>
    </source>
</evidence>
<evidence type="ECO:0000313" key="6">
    <source>
        <dbReference type="EMBL" id="HAA0972847.1"/>
    </source>
</evidence>
<evidence type="ECO:0000313" key="5">
    <source>
        <dbReference type="EMBL" id="HAA0931476.1"/>
    </source>
</evidence>
<dbReference type="EMBL" id="DAARYE010000098">
    <property type="protein sequence ID" value="HAE4419854.1"/>
    <property type="molecule type" value="Genomic_DNA"/>
</dbReference>
<dbReference type="EMBL" id="DAATQX010000006">
    <property type="protein sequence ID" value="HAE9728137.1"/>
    <property type="molecule type" value="Genomic_DNA"/>
</dbReference>
<accession>A0A5I6P9G5</accession>
<feature type="domain" description="HNH nuclease" evidence="1">
    <location>
        <begin position="28"/>
        <end position="74"/>
    </location>
</feature>
<evidence type="ECO:0000313" key="21">
    <source>
        <dbReference type="EMBL" id="HAE9866523.1"/>
    </source>
</evidence>
<dbReference type="EMBL" id="DAASMT010000006">
    <property type="protein sequence ID" value="HAE6168599.1"/>
    <property type="molecule type" value="Genomic_DNA"/>
</dbReference>
<reference evidence="2" key="3">
    <citation type="submission" date="2018-07" db="EMBL/GenBank/DDBJ databases">
        <authorList>
            <consortium name="GenomeTrakr network: Whole genome sequencing for foodborne pathogen traceback"/>
        </authorList>
    </citation>
    <scope>NUCLEOTIDE SEQUENCE</scope>
    <source>
        <strain evidence="2">CFSAN035288</strain>
    </source>
</reference>
<evidence type="ECO:0000313" key="12">
    <source>
        <dbReference type="EMBL" id="HAE4419854.1"/>
    </source>
</evidence>
<evidence type="ECO:0000313" key="17">
    <source>
        <dbReference type="EMBL" id="HAE6168599.1"/>
    </source>
</evidence>
<evidence type="ECO:0000313" key="2">
    <source>
        <dbReference type="EMBL" id="ECW6332750.1"/>
    </source>
</evidence>
<evidence type="ECO:0000313" key="10">
    <source>
        <dbReference type="EMBL" id="HAE3881335.1"/>
    </source>
</evidence>
<dbReference type="EMBL" id="DAAAKX010000004">
    <property type="protein sequence ID" value="HAA0931476.1"/>
    <property type="molecule type" value="Genomic_DNA"/>
</dbReference>
<dbReference type="EMBL" id="DAARYW010000034">
    <property type="protein sequence ID" value="HAE4514783.1"/>
    <property type="molecule type" value="Genomic_DNA"/>
</dbReference>
<evidence type="ECO:0000313" key="9">
    <source>
        <dbReference type="EMBL" id="HAE3420776.1"/>
    </source>
</evidence>
<dbReference type="EMBL" id="DAATQZ010000011">
    <property type="protein sequence ID" value="HAE9733119.1"/>
    <property type="molecule type" value="Genomic_DNA"/>
</dbReference>
<evidence type="ECO:0000259" key="1">
    <source>
        <dbReference type="Pfam" id="PF13392"/>
    </source>
</evidence>
<dbReference type="AlphaFoldDB" id="A0A5I6P9G5"/>
<dbReference type="SUPFAM" id="SSF54060">
    <property type="entry name" value="His-Me finger endonucleases"/>
    <property type="match status" value="1"/>
</dbReference>
<evidence type="ECO:0000313" key="19">
    <source>
        <dbReference type="EMBL" id="HAE9728137.1"/>
    </source>
</evidence>
<proteinExistence type="predicted"/>
<dbReference type="EMBL" id="DAAAKT010000001">
    <property type="protein sequence ID" value="HAA0921148.1"/>
    <property type="molecule type" value="Genomic_DNA"/>
</dbReference>
<comment type="caution">
    <text evidence="17">The sequence shown here is derived from an EMBL/GenBank/DDBJ whole genome shotgun (WGS) entry which is preliminary data.</text>
</comment>
<dbReference type="Pfam" id="PF13392">
    <property type="entry name" value="HNH_3"/>
    <property type="match status" value="1"/>
</dbReference>
<dbReference type="EMBL" id="DAAALC010000029">
    <property type="protein sequence ID" value="HAA0972847.1"/>
    <property type="molecule type" value="Genomic_DNA"/>
</dbReference>
<dbReference type="EMBL" id="DAATSA010000006">
    <property type="protein sequence ID" value="HAE9866523.1"/>
    <property type="molecule type" value="Genomic_DNA"/>
</dbReference>
<evidence type="ECO:0000313" key="14">
    <source>
        <dbReference type="EMBL" id="HAE5325777.1"/>
    </source>
</evidence>
<dbReference type="EMBL" id="DAASUV010000007">
    <property type="protein sequence ID" value="HAE7118036.1"/>
    <property type="molecule type" value="Genomic_DNA"/>
</dbReference>
<dbReference type="EMBL" id="DAASHX010000093">
    <property type="protein sequence ID" value="HAE5595861.1"/>
    <property type="molecule type" value="Genomic_DNA"/>
</dbReference>
<dbReference type="RefSeq" id="WP_016046632.1">
    <property type="nucleotide sequence ID" value="NZ_CALOZR010000011.1"/>
</dbReference>
<name>A0A5I6P9G5_SALET</name>
<evidence type="ECO:0000313" key="4">
    <source>
        <dbReference type="EMBL" id="HAA0921148.1"/>
    </source>
</evidence>
<dbReference type="InterPro" id="IPR044925">
    <property type="entry name" value="His-Me_finger_sf"/>
</dbReference>
<dbReference type="EMBL" id="DAARWW010000006">
    <property type="protein sequence ID" value="HAE4277928.1"/>
    <property type="molecule type" value="Genomic_DNA"/>
</dbReference>
<dbReference type="EMBL" id="DAASMO010000002">
    <property type="protein sequence ID" value="HAE6143948.1"/>
    <property type="molecule type" value="Genomic_DNA"/>
</dbReference>
<dbReference type="Gene3D" id="3.90.75.10">
    <property type="entry name" value="Homing Intron 3 (I-ppo) Encoded Endonuclease, Chain A"/>
    <property type="match status" value="1"/>
</dbReference>
<sequence length="136" mass="15929">MITQCIEWTGYRTRDGYGRQRIGEKLYLSHRVAYCKSKGIDISEIDGFLVRHKCDNPACINPEHLEIGDQFDNMRDMKERGRNVPRCKIKPEQVLEIRRRHNRDSPSNNSVALAREFGVSKVQINRIIARTTWQDL</sequence>
<dbReference type="EMBL" id="DAASFR010000004">
    <property type="protein sequence ID" value="HAE5325777.1"/>
    <property type="molecule type" value="Genomic_DNA"/>
</dbReference>
<protein>
    <recommendedName>
        <fullName evidence="1">HNH nuclease domain-containing protein</fullName>
    </recommendedName>
</protein>
<dbReference type="EMBL" id="DAARTN010000007">
    <property type="protein sequence ID" value="HAE3881335.1"/>
    <property type="molecule type" value="Genomic_DNA"/>
</dbReference>
<evidence type="ECO:0000313" key="11">
    <source>
        <dbReference type="EMBL" id="HAE4277928.1"/>
    </source>
</evidence>
<organism evidence="17">
    <name type="scientific">Salmonella enterica subsp. enterica serovar Heidelberg</name>
    <dbReference type="NCBI Taxonomy" id="611"/>
    <lineage>
        <taxon>Bacteria</taxon>
        <taxon>Pseudomonadati</taxon>
        <taxon>Pseudomonadota</taxon>
        <taxon>Gammaproteobacteria</taxon>
        <taxon>Enterobacterales</taxon>
        <taxon>Enterobacteriaceae</taxon>
        <taxon>Salmonella</taxon>
    </lineage>
</organism>
<dbReference type="EMBL" id="DAARPQ010000006">
    <property type="protein sequence ID" value="HAE3420776.1"/>
    <property type="molecule type" value="Genomic_DNA"/>
</dbReference>
<reference evidence="17" key="2">
    <citation type="submission" date="2018-07" db="EMBL/GenBank/DDBJ databases">
        <authorList>
            <consortium name="NCBI Pathogen Detection Project"/>
        </authorList>
    </citation>
    <scope>NUCLEOTIDE SEQUENCE</scope>
    <source>
        <strain evidence="13">09-4500</strain>
        <strain evidence="16">12-4153</strain>
        <strain evidence="21">12-4374</strain>
        <strain evidence="17">12-4585</strain>
        <strain evidence="3">18-5453</strain>
        <strain evidence="5">18-5930</strain>
        <strain evidence="4">18-5931</strain>
        <strain evidence="6">18-7592</strain>
        <strain evidence="15">ID118209</strain>
        <strain evidence="12">ID124498</strain>
        <strain evidence="10">ID147047</strain>
        <strain evidence="7">N13-01309</strain>
        <strain evidence="9">N13-01346</strain>
        <strain evidence="11">N13-02946</strain>
        <strain evidence="18">NCTR-SF620</strain>
        <strain evidence="20">S17-15527</strain>
        <strain evidence="14">S17-15535</strain>
        <strain evidence="19">S17-15554</strain>
        <strain evidence="8">S17-15567</strain>
    </source>
</reference>
<dbReference type="EMBL" id="AAKXFK010000010">
    <property type="protein sequence ID" value="ECW6332750.1"/>
    <property type="molecule type" value="Genomic_DNA"/>
</dbReference>
<dbReference type="GO" id="GO:0004519">
    <property type="term" value="F:endonuclease activity"/>
    <property type="evidence" value="ECO:0007669"/>
    <property type="project" value="InterPro"/>
</dbReference>
<gene>
    <name evidence="2" type="ORF">AGB86_16085</name>
    <name evidence="7" type="ORF">G3227_003502</name>
    <name evidence="8" type="ORF">G3541_001991</name>
    <name evidence="9" type="ORF">G3939_002754</name>
    <name evidence="10" type="ORF">G4A92_003176</name>
    <name evidence="11" type="ORF">G4B81_002249</name>
    <name evidence="12" type="ORF">G4C83_003435</name>
    <name evidence="13" type="ORF">G4D13_002494</name>
    <name evidence="14" type="ORF">G4H47_001085</name>
    <name evidence="16" type="ORF">G4I79_000425</name>
    <name evidence="17" type="ORF">G4J49_003053</name>
    <name evidence="15" type="ORF">G4J72_003604</name>
    <name evidence="19" type="ORF">G4V81_002762</name>
    <name evidence="21" type="ORF">G4W01_002932</name>
    <name evidence="20" type="ORF">G4W95_002716</name>
    <name evidence="3" type="ORF">GDL42_11775</name>
    <name evidence="4" type="ORF">GDL69_00530</name>
    <name evidence="5" type="ORF">GDL87_03465</name>
    <name evidence="6" type="ORF">GDM05_22285</name>
    <name evidence="18" type="ORF">GNA74_002310</name>
</gene>
<evidence type="ECO:0000313" key="16">
    <source>
        <dbReference type="EMBL" id="HAE6143948.1"/>
    </source>
</evidence>
<dbReference type="EMBL" id="DAAAKS010000007">
    <property type="protein sequence ID" value="HAA0918435.1"/>
    <property type="molecule type" value="Genomic_DNA"/>
</dbReference>
<evidence type="ECO:0000313" key="8">
    <source>
        <dbReference type="EMBL" id="HAE3092350.1"/>
    </source>
</evidence>